<evidence type="ECO:0000259" key="2">
    <source>
        <dbReference type="PROSITE" id="PS50887"/>
    </source>
</evidence>
<dbReference type="Proteomes" id="UP001232493">
    <property type="component" value="Chromosome"/>
</dbReference>
<dbReference type="RefSeq" id="WP_280998363.1">
    <property type="nucleotide sequence ID" value="NZ_CP069362.1"/>
</dbReference>
<proteinExistence type="predicted"/>
<dbReference type="PROSITE" id="PS50887">
    <property type="entry name" value="GGDEF"/>
    <property type="match status" value="1"/>
</dbReference>
<keyword evidence="1" id="KW-0175">Coiled coil</keyword>
<dbReference type="Pfam" id="PF00990">
    <property type="entry name" value="GGDEF"/>
    <property type="match status" value="1"/>
</dbReference>
<dbReference type="InterPro" id="IPR043128">
    <property type="entry name" value="Rev_trsase/Diguanyl_cyclase"/>
</dbReference>
<sequence>MNMEYENKVNMLEEENNKLKETIKELKEEIKNMKEIINETNRLMDEYNNFTKEEVNAYSDFVEGFIERKFIDPASRVYSREFFDKVFFLLLEKAFESGNNYGLLIIKIPELKDLNYNGEYHKGPEMEIGKILRSNVRLPLDLVMRYSKITFTIIIPDIDEEVLFKISDRLKYQLKNFTKSPETLEFYSFYLPKDLTSTEEILKFFD</sequence>
<reference evidence="3 4" key="1">
    <citation type="submission" date="2021-02" db="EMBL/GenBank/DDBJ databases">
        <title>Characterization of Marinitoga sp. nov. str. BP5-C20A.</title>
        <authorList>
            <person name="Erauso G."/>
            <person name="Postec A."/>
        </authorList>
    </citation>
    <scope>NUCLEOTIDE SEQUENCE [LARGE SCALE GENOMIC DNA]</scope>
    <source>
        <strain evidence="3 4">BP5-C20A</strain>
    </source>
</reference>
<keyword evidence="4" id="KW-1185">Reference proteome</keyword>
<evidence type="ECO:0000256" key="1">
    <source>
        <dbReference type="SAM" id="Coils"/>
    </source>
</evidence>
<dbReference type="Gene3D" id="3.30.70.270">
    <property type="match status" value="1"/>
</dbReference>
<accession>A0ABY8PPN4</accession>
<evidence type="ECO:0000313" key="3">
    <source>
        <dbReference type="EMBL" id="WGS64592.1"/>
    </source>
</evidence>
<feature type="domain" description="GGDEF" evidence="2">
    <location>
        <begin position="99"/>
        <end position="206"/>
    </location>
</feature>
<dbReference type="InterPro" id="IPR029787">
    <property type="entry name" value="Nucleotide_cyclase"/>
</dbReference>
<gene>
    <name evidence="3" type="ORF">JRV97_09480</name>
</gene>
<protein>
    <submittedName>
        <fullName evidence="3">Diguanylate cyclase</fullName>
    </submittedName>
</protein>
<organism evidence="3 4">
    <name type="scientific">Marinitoga aeolica</name>
    <dbReference type="NCBI Taxonomy" id="2809031"/>
    <lineage>
        <taxon>Bacteria</taxon>
        <taxon>Thermotogati</taxon>
        <taxon>Thermotogota</taxon>
        <taxon>Thermotogae</taxon>
        <taxon>Petrotogales</taxon>
        <taxon>Petrotogaceae</taxon>
        <taxon>Marinitoga</taxon>
    </lineage>
</organism>
<dbReference type="EMBL" id="CP069362">
    <property type="protein sequence ID" value="WGS64592.1"/>
    <property type="molecule type" value="Genomic_DNA"/>
</dbReference>
<feature type="coiled-coil region" evidence="1">
    <location>
        <begin position="2"/>
        <end position="53"/>
    </location>
</feature>
<evidence type="ECO:0000313" key="4">
    <source>
        <dbReference type="Proteomes" id="UP001232493"/>
    </source>
</evidence>
<dbReference type="SUPFAM" id="SSF55073">
    <property type="entry name" value="Nucleotide cyclase"/>
    <property type="match status" value="1"/>
</dbReference>
<name>A0ABY8PPN4_9BACT</name>
<dbReference type="Gene3D" id="1.20.5.170">
    <property type="match status" value="1"/>
</dbReference>
<dbReference type="InterPro" id="IPR000160">
    <property type="entry name" value="GGDEF_dom"/>
</dbReference>